<sequence length="783" mass="88081">MPSGFRRLIKRLLPSPTGHQASVPKPFDPFDPVHDAPRQVNLPDILDQDVMITRLVDSVRNVELLPETCAVRGFDELENTPWTPFFSFCEACKQCILSESPGLIGTLEWFNMARRAQLEQSPDGSPALCYVCWIVLRIRMLSFSWSAGSYSLPLGYTVAANWHPSGMLDSMQIGCVLYFDGKLPFQPRRPPPEALDTRAFVDPHSRLIPTTEPKFDMITSWMHECEKSHGPRCNNPLIHKGMDRNLTLIDVDQRCLVEAPGNSRYVVLSYVWGADQLKNMAYNRALLFQPGGLDNPAIAAQSAAALGRVVTDSMAITARLGERYLWIDALCIRQDGKEDKALEIERMASIYSCAVVTVVPIENTTAHQAIPGMGGVGRGQMSEGIVDGVSVGVREWLLAVIGRSHYNTRGWCYQEAALSRRTLYFSKQQVFFRCQEHVRSEDSVEQWIWDLWTRPHNALTSLGIINDIATWKLHQPCDQESQRRFFEGYDNVVGQYWNRSLTENTDIMDAFSAISAALEVHLDTRISAGLPENIFHHALLWNIRTPRWSDDAWVYPGSSRGAIRSAGGDLIPSWSWMGWRKYCCDNNHGNTKGSPVSMSGGMGFLSLSSGLVPLINDLKIEIRGELRPVEALLAVYEQSDQDTETCPHMHLRPEKSDLEQTCQKAPAIPGHNILRFQASVASLQSLGIRFEHHPYKFGTGNPNLYGVHHILDSQSRRCGRYSGLAVSDVDCGQIDVVVLSCLVWKDTKISVHKMEDGEDRTFDCPPYEIAQWKTLNFIMNYFG</sequence>
<dbReference type="Proteomes" id="UP000078559">
    <property type="component" value="Chromosome 5"/>
</dbReference>
<dbReference type="PANTHER" id="PTHR33112:SF12">
    <property type="entry name" value="HETEROKARYON INCOMPATIBILITY DOMAIN-CONTAINING PROTEIN"/>
    <property type="match status" value="1"/>
</dbReference>
<evidence type="ECO:0000259" key="1">
    <source>
        <dbReference type="Pfam" id="PF06985"/>
    </source>
</evidence>
<dbReference type="EMBL" id="CM003102">
    <property type="protein sequence ID" value="KUI69768.1"/>
    <property type="molecule type" value="Genomic_DNA"/>
</dbReference>
<evidence type="ECO:0000313" key="3">
    <source>
        <dbReference type="Proteomes" id="UP000078559"/>
    </source>
</evidence>
<dbReference type="Pfam" id="PF06985">
    <property type="entry name" value="HET"/>
    <property type="match status" value="1"/>
</dbReference>
<evidence type="ECO:0000313" key="2">
    <source>
        <dbReference type="EMBL" id="KUI69768.1"/>
    </source>
</evidence>
<reference evidence="2" key="1">
    <citation type="submission" date="2014-12" db="EMBL/GenBank/DDBJ databases">
        <title>Genome Sequence of Valsa Canker Pathogens Uncovers a Specific Adaption of Colonization on Woody Bark.</title>
        <authorList>
            <person name="Yin Z."/>
            <person name="Liu H."/>
            <person name="Gao X."/>
            <person name="Li Z."/>
            <person name="Song N."/>
            <person name="Ke X."/>
            <person name="Dai Q."/>
            <person name="Wu Y."/>
            <person name="Sun Y."/>
            <person name="Xu J.-R."/>
            <person name="Kang Z.K."/>
            <person name="Wang L."/>
            <person name="Huang L."/>
        </authorList>
    </citation>
    <scope>NUCLEOTIDE SEQUENCE [LARGE SCALE GENOMIC DNA]</scope>
    <source>
        <strain evidence="2">03-8</strain>
    </source>
</reference>
<dbReference type="AlphaFoldDB" id="A0A194W0X7"/>
<dbReference type="InterPro" id="IPR010730">
    <property type="entry name" value="HET"/>
</dbReference>
<accession>A0A194W0X7</accession>
<gene>
    <name evidence="2" type="ORF">VM1G_04844</name>
</gene>
<feature type="domain" description="Heterokaryon incompatibility" evidence="1">
    <location>
        <begin position="265"/>
        <end position="415"/>
    </location>
</feature>
<keyword evidence="3" id="KW-1185">Reference proteome</keyword>
<dbReference type="PANTHER" id="PTHR33112">
    <property type="entry name" value="DOMAIN PROTEIN, PUTATIVE-RELATED"/>
    <property type="match status" value="1"/>
</dbReference>
<dbReference type="OrthoDB" id="5135333at2759"/>
<organism evidence="2 3">
    <name type="scientific">Cytospora mali</name>
    <name type="common">Apple Valsa canker fungus</name>
    <name type="synonym">Valsa mali</name>
    <dbReference type="NCBI Taxonomy" id="578113"/>
    <lineage>
        <taxon>Eukaryota</taxon>
        <taxon>Fungi</taxon>
        <taxon>Dikarya</taxon>
        <taxon>Ascomycota</taxon>
        <taxon>Pezizomycotina</taxon>
        <taxon>Sordariomycetes</taxon>
        <taxon>Sordariomycetidae</taxon>
        <taxon>Diaporthales</taxon>
        <taxon>Cytosporaceae</taxon>
        <taxon>Cytospora</taxon>
    </lineage>
</organism>
<proteinExistence type="predicted"/>
<protein>
    <recommendedName>
        <fullName evidence="1">Heterokaryon incompatibility domain-containing protein</fullName>
    </recommendedName>
</protein>
<name>A0A194W0X7_CYTMA</name>